<feature type="compositionally biased region" description="Polar residues" evidence="1">
    <location>
        <begin position="422"/>
        <end position="434"/>
    </location>
</feature>
<feature type="compositionally biased region" description="Low complexity" evidence="1">
    <location>
        <begin position="261"/>
        <end position="276"/>
    </location>
</feature>
<dbReference type="EMBL" id="LWDD02000869">
    <property type="protein sequence ID" value="KAE8256257.1"/>
    <property type="molecule type" value="Genomic_DNA"/>
</dbReference>
<keyword evidence="5" id="KW-1185">Reference proteome</keyword>
<sequence length="551" mass="57108">MHANISHHFELDSDLEELEDDPEADNSPTQGFHHSDHDDDYFEEIEDLIRNGRAGASSSSVALAAIRRRSYVPGSPTANITAAVPGLAGDDLPGAKARKVLGLDSEGWEIGPGSSEHSDGPHAGSSSHTLGRSSTSRRATARMTALLNGGSSSSSSLSSASASVVTDGLPTIQSSSSNGSLSSSRRHSLLPAMLGLGSRRTSAVPAQQPIPAQPYAQSAAESRLSPSSIVPFPRGGAGGGAHSASAASSGPGYSTSYFHGSPSASSLSTSTSLPHSMGSISMSPQLSVPDTPTLSSSHSSPAPKGLKKGRGRKQQSSTVTPTATGDESGSSRGVGTVSLADAQDWERALENAERNASWYSSIAHRPRPRPPAAADPIPTPQRRPSNDPHPLPPSIINGSATLPLERDRNRRPSLGNEHLAWNNLSADTGPNLNPNPERIRRGSFGSSAPVAPRRSPEVGVIVVALDEGVQNRLVRPGDGFGGVEERVSPPVGENGGGGEGEGGFPEGTASEDAFYREMYARGLPSDLPRPVSVHSGSQSDEEGDDGLSWQD</sequence>
<accession>A0A177UDZ8</accession>
<dbReference type="Proteomes" id="UP000077671">
    <property type="component" value="Unassembled WGS sequence"/>
</dbReference>
<dbReference type="Proteomes" id="UP000836402">
    <property type="component" value="Unassembled WGS sequence"/>
</dbReference>
<evidence type="ECO:0000313" key="2">
    <source>
        <dbReference type="EMBL" id="CAD6910908.1"/>
    </source>
</evidence>
<reference evidence="3" key="1">
    <citation type="submission" date="2016-04" db="EMBL/GenBank/DDBJ databases">
        <authorList>
            <person name="Nguyen H.D."/>
            <person name="Kesanakurti P."/>
            <person name="Cullis J."/>
            <person name="Levesque C.A."/>
            <person name="Hambleton S."/>
        </authorList>
    </citation>
    <scope>NUCLEOTIDE SEQUENCE</scope>
    <source>
        <strain evidence="3">DAOMC 238032</strain>
    </source>
</reference>
<gene>
    <name evidence="3" type="ORF">A4X03_0g5445</name>
    <name evidence="2" type="ORF">JKIAZH3_G8945</name>
</gene>
<name>A0A177UDZ8_9BASI</name>
<feature type="compositionally biased region" description="Low complexity" evidence="1">
    <location>
        <begin position="242"/>
        <end position="254"/>
    </location>
</feature>
<reference evidence="2" key="3">
    <citation type="submission" date="2020-10" db="EMBL/GenBank/DDBJ databases">
        <authorList>
            <person name="Sedaghatjoo S."/>
        </authorList>
    </citation>
    <scope>NUCLEOTIDE SEQUENCE</scope>
    <source>
        <strain evidence="2">AZH3</strain>
    </source>
</reference>
<dbReference type="AlphaFoldDB" id="A0A177UDZ8"/>
<feature type="compositionally biased region" description="Low complexity" evidence="1">
    <location>
        <begin position="124"/>
        <end position="158"/>
    </location>
</feature>
<dbReference type="EMBL" id="CAJHJG010001276">
    <property type="protein sequence ID" value="CAD6910908.1"/>
    <property type="molecule type" value="Genomic_DNA"/>
</dbReference>
<comment type="caution">
    <text evidence="3">The sequence shown here is derived from an EMBL/GenBank/DDBJ whole genome shotgun (WGS) entry which is preliminary data.</text>
</comment>
<feature type="region of interest" description="Disordered" evidence="1">
    <location>
        <begin position="475"/>
        <end position="551"/>
    </location>
</feature>
<feature type="region of interest" description="Disordered" evidence="1">
    <location>
        <begin position="360"/>
        <end position="454"/>
    </location>
</feature>
<proteinExistence type="predicted"/>
<protein>
    <submittedName>
        <fullName evidence="3">Uncharacterized protein</fullName>
    </submittedName>
</protein>
<feature type="compositionally biased region" description="Pro residues" evidence="1">
    <location>
        <begin position="369"/>
        <end position="393"/>
    </location>
</feature>
<feature type="compositionally biased region" description="Gly residues" evidence="1">
    <location>
        <begin position="493"/>
        <end position="505"/>
    </location>
</feature>
<feature type="region of interest" description="Disordered" evidence="1">
    <location>
        <begin position="1"/>
        <end position="40"/>
    </location>
</feature>
<feature type="region of interest" description="Disordered" evidence="1">
    <location>
        <begin position="106"/>
        <end position="158"/>
    </location>
</feature>
<evidence type="ECO:0000313" key="3">
    <source>
        <dbReference type="EMBL" id="KAE8256257.1"/>
    </source>
</evidence>
<evidence type="ECO:0000313" key="4">
    <source>
        <dbReference type="Proteomes" id="UP000077671"/>
    </source>
</evidence>
<organism evidence="3 4">
    <name type="scientific">Tilletia caries</name>
    <name type="common">wheat bunt fungus</name>
    <dbReference type="NCBI Taxonomy" id="13290"/>
    <lineage>
        <taxon>Eukaryota</taxon>
        <taxon>Fungi</taxon>
        <taxon>Dikarya</taxon>
        <taxon>Basidiomycota</taxon>
        <taxon>Ustilaginomycotina</taxon>
        <taxon>Exobasidiomycetes</taxon>
        <taxon>Tilletiales</taxon>
        <taxon>Tilletiaceae</taxon>
        <taxon>Tilletia</taxon>
    </lineage>
</organism>
<evidence type="ECO:0000256" key="1">
    <source>
        <dbReference type="SAM" id="MobiDB-lite"/>
    </source>
</evidence>
<evidence type="ECO:0000313" key="5">
    <source>
        <dbReference type="Proteomes" id="UP000836402"/>
    </source>
</evidence>
<feature type="compositionally biased region" description="Polar residues" evidence="1">
    <location>
        <begin position="278"/>
        <end position="300"/>
    </location>
</feature>
<reference evidence="3" key="2">
    <citation type="journal article" date="2019" name="IMA Fungus">
        <title>Genome sequencing and comparison of five Tilletia species to identify candidate genes for the detection of regulated species infecting wheat.</title>
        <authorList>
            <person name="Nguyen H.D.T."/>
            <person name="Sultana T."/>
            <person name="Kesanakurti P."/>
            <person name="Hambleton S."/>
        </authorList>
    </citation>
    <scope>NUCLEOTIDE SEQUENCE</scope>
    <source>
        <strain evidence="3">DAOMC 238032</strain>
    </source>
</reference>
<feature type="compositionally biased region" description="Polar residues" evidence="1">
    <location>
        <begin position="314"/>
        <end position="333"/>
    </location>
</feature>
<feature type="compositionally biased region" description="Acidic residues" evidence="1">
    <location>
        <begin position="12"/>
        <end position="24"/>
    </location>
</feature>
<feature type="region of interest" description="Disordered" evidence="1">
    <location>
        <begin position="212"/>
        <end position="335"/>
    </location>
</feature>